<feature type="region of interest" description="Disordered" evidence="1">
    <location>
        <begin position="406"/>
        <end position="476"/>
    </location>
</feature>
<feature type="compositionally biased region" description="Polar residues" evidence="1">
    <location>
        <begin position="452"/>
        <end position="476"/>
    </location>
</feature>
<name>A0AAD8IRS3_9APIA</name>
<evidence type="ECO:0000313" key="3">
    <source>
        <dbReference type="EMBL" id="KAK1389924.1"/>
    </source>
</evidence>
<dbReference type="InterPro" id="IPR029480">
    <property type="entry name" value="Transpos_assoc"/>
</dbReference>
<feature type="compositionally biased region" description="Acidic residues" evidence="1">
    <location>
        <begin position="350"/>
        <end position="360"/>
    </location>
</feature>
<evidence type="ECO:0000259" key="2">
    <source>
        <dbReference type="Pfam" id="PF13963"/>
    </source>
</evidence>
<keyword evidence="4" id="KW-1185">Reference proteome</keyword>
<comment type="caution">
    <text evidence="3">The sequence shown here is derived from an EMBL/GenBank/DDBJ whole genome shotgun (WGS) entry which is preliminary data.</text>
</comment>
<proteinExistence type="predicted"/>
<dbReference type="Pfam" id="PF13963">
    <property type="entry name" value="Transpos_assoc"/>
    <property type="match status" value="1"/>
</dbReference>
<feature type="compositionally biased region" description="Acidic residues" evidence="1">
    <location>
        <begin position="419"/>
        <end position="436"/>
    </location>
</feature>
<sequence>MDGDYTSWIGFPKSSKAYVTGIIAFIENAFPVYRKGEEMKCPCKACVNRNWHLQNVILDHLICNGPSPLHVKWICEVAHTKVEGSDAFMDCETGTGSEDNFAGMGFEGNLAGMGFEDNLGEMFNCTGGRFRDLENEYEDLTNAEARKFYSHVREGKKPLYPGCTKFSRLSFMISLYHLKCLHGITESAFGELLGLLKDAFPDAHLPSSFNAAKNVIKDLDGQHLEIRPAVFDLTNKEKDMFCSVLKNAKLPYGCASNISRYVNTKERTVTGYKSHDAHFILHYMLPFAVKKTLKPLQKQKQMKLSKKSPDMGRRRSLRLSPNLLTSQPDASAMNVKGIVKRKLDLHIDSSGEECSEENDSITELAPPPPPRLTKYEEKRIAQMQQNDKKLEEFGIKKLVVQLNGTATQKGKGKEKNNQEECDDYIPENEDETQSDDTSERIKNAKKRKLLSGPQTRSRANATQTSSPANATQTSSRANAIADMKADKEVASSSRANLLQPTCSKLLKQSNQAEACGSLSAYLALRDRQKQGMLTPPTKNVHEPNLEKSAEEETEADEAVQELAKKNEARRASVTDTYTLGPNSMAQVREKLNQVKEKVAAGEDASELIANGKSHGREWLKGRHGKSSGSASTLAPVDPFIEDVTEKIKRDLEVELDAKLFNYFGLSLVLLGTLQYVA</sequence>
<organism evidence="3 4">
    <name type="scientific">Heracleum sosnowskyi</name>
    <dbReference type="NCBI Taxonomy" id="360622"/>
    <lineage>
        <taxon>Eukaryota</taxon>
        <taxon>Viridiplantae</taxon>
        <taxon>Streptophyta</taxon>
        <taxon>Embryophyta</taxon>
        <taxon>Tracheophyta</taxon>
        <taxon>Spermatophyta</taxon>
        <taxon>Magnoliopsida</taxon>
        <taxon>eudicotyledons</taxon>
        <taxon>Gunneridae</taxon>
        <taxon>Pentapetalae</taxon>
        <taxon>asterids</taxon>
        <taxon>campanulids</taxon>
        <taxon>Apiales</taxon>
        <taxon>Apiaceae</taxon>
        <taxon>Apioideae</taxon>
        <taxon>apioid superclade</taxon>
        <taxon>Tordylieae</taxon>
        <taxon>Tordyliinae</taxon>
        <taxon>Heracleum</taxon>
    </lineage>
</organism>
<protein>
    <recommendedName>
        <fullName evidence="2">Transposase-associated domain-containing protein</fullName>
    </recommendedName>
</protein>
<gene>
    <name evidence="3" type="ORF">POM88_018102</name>
</gene>
<dbReference type="Proteomes" id="UP001237642">
    <property type="component" value="Unassembled WGS sequence"/>
</dbReference>
<dbReference type="AlphaFoldDB" id="A0AAD8IRS3"/>
<dbReference type="EMBL" id="JAUIZM010000004">
    <property type="protein sequence ID" value="KAK1389924.1"/>
    <property type="molecule type" value="Genomic_DNA"/>
</dbReference>
<feature type="compositionally biased region" description="Basic and acidic residues" evidence="1">
    <location>
        <begin position="539"/>
        <end position="550"/>
    </location>
</feature>
<evidence type="ECO:0000256" key="1">
    <source>
        <dbReference type="SAM" id="MobiDB-lite"/>
    </source>
</evidence>
<feature type="domain" description="Transposase-associated" evidence="2">
    <location>
        <begin position="7"/>
        <end position="74"/>
    </location>
</feature>
<evidence type="ECO:0000313" key="4">
    <source>
        <dbReference type="Proteomes" id="UP001237642"/>
    </source>
</evidence>
<accession>A0AAD8IRS3</accession>
<feature type="compositionally biased region" description="Basic and acidic residues" evidence="1">
    <location>
        <begin position="562"/>
        <end position="572"/>
    </location>
</feature>
<feature type="region of interest" description="Disordered" evidence="1">
    <location>
        <begin position="532"/>
        <end position="581"/>
    </location>
</feature>
<reference evidence="3" key="2">
    <citation type="submission" date="2023-05" db="EMBL/GenBank/DDBJ databases">
        <authorList>
            <person name="Schelkunov M.I."/>
        </authorList>
    </citation>
    <scope>NUCLEOTIDE SEQUENCE</scope>
    <source>
        <strain evidence="3">Hsosn_3</strain>
        <tissue evidence="3">Leaf</tissue>
    </source>
</reference>
<reference evidence="3" key="1">
    <citation type="submission" date="2023-02" db="EMBL/GenBank/DDBJ databases">
        <title>Genome of toxic invasive species Heracleum sosnowskyi carries increased number of genes despite the absence of recent whole-genome duplications.</title>
        <authorList>
            <person name="Schelkunov M."/>
            <person name="Shtratnikova V."/>
            <person name="Makarenko M."/>
            <person name="Klepikova A."/>
            <person name="Omelchenko D."/>
            <person name="Novikova G."/>
            <person name="Obukhova E."/>
            <person name="Bogdanov V."/>
            <person name="Penin A."/>
            <person name="Logacheva M."/>
        </authorList>
    </citation>
    <scope>NUCLEOTIDE SEQUENCE</scope>
    <source>
        <strain evidence="3">Hsosn_3</strain>
        <tissue evidence="3">Leaf</tissue>
    </source>
</reference>
<feature type="region of interest" description="Disordered" evidence="1">
    <location>
        <begin position="349"/>
        <end position="372"/>
    </location>
</feature>